<dbReference type="PROSITE" id="PS51371">
    <property type="entry name" value="CBS"/>
    <property type="match status" value="2"/>
</dbReference>
<keyword evidence="6" id="KW-0677">Repeat</keyword>
<dbReference type="FunFam" id="3.10.580.10:FF:000001">
    <property type="entry name" value="Putative metal transporter CNNM3 isoform 2"/>
    <property type="match status" value="1"/>
</dbReference>
<keyword evidence="9" id="KW-0129">CBS domain</keyword>
<feature type="region of interest" description="Disordered" evidence="11">
    <location>
        <begin position="1705"/>
        <end position="1758"/>
    </location>
</feature>
<dbReference type="EMBL" id="OB660978">
    <property type="protein sequence ID" value="CAD7226918.1"/>
    <property type="molecule type" value="Genomic_DNA"/>
</dbReference>
<dbReference type="Pfam" id="PF01595">
    <property type="entry name" value="CNNM"/>
    <property type="match status" value="1"/>
</dbReference>
<dbReference type="InterPro" id="IPR046342">
    <property type="entry name" value="CBS_dom_sf"/>
</dbReference>
<dbReference type="GO" id="GO:0005886">
    <property type="term" value="C:plasma membrane"/>
    <property type="evidence" value="ECO:0007669"/>
    <property type="project" value="UniProtKB-SubCell"/>
</dbReference>
<keyword evidence="10 12" id="KW-0472">Membrane</keyword>
<feature type="compositionally biased region" description="Low complexity" evidence="11">
    <location>
        <begin position="1788"/>
        <end position="1798"/>
    </location>
</feature>
<sequence>MQNIACILRGIWNKADLWLLLTPLLLLSGSALSEKPLLSGVNVVPSDSGVIKIVLQGTGLSENTSVALTKSASTESGICDIGNADDQFALSQEQNGTYYFELPAAADTRGKIANPGPNAIPVDHERIYFICLLHNDGSFYHQRRHINVRLPEMELPNKRRAVNMNVSNSSLSSTSDYDGALITGIRPHGSSVDFSSLTSTILEGDSFDLYVFGEKLQPGVGVRFTPEPRGQGESCEGLDTTHIFEISSETSTVGQVSVEHGLLLRGDGPMYLCLKDDSIPDATWIHMGTDPLVSFTLVQPLIPIYWSLIFVVVLLVLSGLFSGLNLGLMSLNELELRMIRNCGTDSEKKYAGLMAVLFSTVFIVIFGEIVPQAICTRHGLAVGAKTVHLTKFFMLITFPASFPISKILDKVLGEEMGAVYTRERIRELVKVADEYTTIAKDEANIISGALDLGRKSVGEVMTKLEDVFMLSIEAVLDFRTFSEIRKHGYSRIPVYDGNRNNVVSILYVKDLVCMDPDDNIPLKVICEFFNNELFYVFDDTKLDVMFRAFKEGNQGHLALVQHVNDKTDGDPFYEVVGIITLEDVLEEILQAEIVDETDFFWNQGHLALVQHVNDKTDGDPFYEVVGIITLEDVLEEILQAEIVDETDFFSVPAFQSSRISDRVLRQLLNHDVIFIFKIPPRPAVSVLPTDEALMDEKPVYFFIKGVPTDCFILILEGRVRVTTSTENLVFESGPFSYFGVQALLHEGDEVDPATTVPPSLTSPLSSSGLHHPVETSSVTTLPPNPPAHVVTFRDPRINGSTGSLRRASGQSVVKQRIASSGGDVIGDYITSESSSARGDFPRPPHQRKHWQLATSFGTVSEMAYSSEVVMYELNRRHPAGGNSSSCCVGNPRDNELQGKFSSGEKGTIAKQRPLVEDPTLEFVRELALKVKRGESKVGIEESMKEMDELEERLRKNPQWVTLDNEAKEEIERRRASTPLNAQLEAEAVQPRQSTPLMNAPSSRGTVVHLPKLLRRGSMLEKIGQTQIVSMGGSELAVPEVEEGAPPVVCRRRRGGLGVENEGTEEEGMQEGVPLTTYYRFLCSPAPVSREFGSPAEDPDELYKDFLRMLKAKQANQRRNAHGFTTNTSFEDMLEADQDERNRVVRLKELRDRFTIPSGMVSVYIARLDNLSIHEELFYDPSMDYAALVVTCAIGLRQKSSPVVWVRHGVRSEPVEHRLHFSIDISDRFASRGNFMQIALAAMIANSPAHVIGGIKLHVYELIKRKVIIKTIVLRTKRVTANLLVEMVFRYGSLGFGSSTTFGIPNTPIWVLKGAMDIGLFPRYPVAKERRYPGVELLICSLNGRPPHLRENPPALANFWPEEEAELPAEYLEDAIRKCGVAYGFYRDLGAHQGRLPRVIWLERYVSRWAEMRNLEKIQDGPPVTAYLRQGNETTDLEQVILPFLFHESNRQKIQENPQKLRAIVRWLRKMNLRKRDHPEGHLEGEVEKEEAEDDDEGTIESAHSTQRSTIAVSSSPPDTSRSAGVAGPSSLPLARGSISSIHQPKKGPSSPGSAGTNTPTRPGTPTHMSSIRRQSHGAAIRKSYHFVPDYTVTPVTDVTYLQIHRDQYNAARKATLLYEEYAKGGDVEDSRIESEVDKRDYNFPITKQRSPILIPNLNIPAKVTPSRLTQERPPVSHWKGTSSEESPLKGTEEEALLTMSNKRITSTSADESRGHHIGGMAVHSTSGLLGPMLKKADREQHTSGGSHNEATSDTPFLKGNEEKQEMQVLRGPVLRDVKVILGTDDEPSQSSTAPSTPSEVKSIPSDRSQSKRETNGDVVAGAVLSDGS</sequence>
<evidence type="ECO:0000256" key="7">
    <source>
        <dbReference type="ARBA" id="ARBA00022989"/>
    </source>
</evidence>
<keyword evidence="7 12" id="KW-1133">Transmembrane helix</keyword>
<keyword evidence="8" id="KW-0406">Ion transport</keyword>
<feature type="compositionally biased region" description="Acidic residues" evidence="11">
    <location>
        <begin position="1486"/>
        <end position="1498"/>
    </location>
</feature>
<name>A0A7R8W9L4_9CRUS</name>
<evidence type="ECO:0000256" key="5">
    <source>
        <dbReference type="ARBA" id="ARBA00022692"/>
    </source>
</evidence>
<evidence type="ECO:0000256" key="9">
    <source>
        <dbReference type="ARBA" id="ARBA00023122"/>
    </source>
</evidence>
<dbReference type="PROSITE" id="PS50042">
    <property type="entry name" value="CNMP_BINDING_3"/>
    <property type="match status" value="1"/>
</dbReference>
<gene>
    <name evidence="14" type="ORF">CTOB1V02_LOCUS4829</name>
</gene>
<feature type="signal peptide" evidence="13">
    <location>
        <begin position="1"/>
        <end position="33"/>
    </location>
</feature>
<dbReference type="GO" id="GO:0010960">
    <property type="term" value="P:magnesium ion homeostasis"/>
    <property type="evidence" value="ECO:0007669"/>
    <property type="project" value="InterPro"/>
</dbReference>
<evidence type="ECO:0000256" key="3">
    <source>
        <dbReference type="ARBA" id="ARBA00022448"/>
    </source>
</evidence>
<feature type="region of interest" description="Disordered" evidence="11">
    <location>
        <begin position="751"/>
        <end position="786"/>
    </location>
</feature>
<dbReference type="PANTHER" id="PTHR12064">
    <property type="entry name" value="METAL TRANSPORTER CNNM"/>
    <property type="match status" value="1"/>
</dbReference>
<proteinExistence type="inferred from homology"/>
<dbReference type="GO" id="GO:0006811">
    <property type="term" value="P:monoatomic ion transport"/>
    <property type="evidence" value="ECO:0007669"/>
    <property type="project" value="UniProtKB-KW"/>
</dbReference>
<feature type="compositionally biased region" description="Low complexity" evidence="11">
    <location>
        <begin position="1555"/>
        <end position="1566"/>
    </location>
</feature>
<dbReference type="OrthoDB" id="5353557at2759"/>
<evidence type="ECO:0000256" key="1">
    <source>
        <dbReference type="ARBA" id="ARBA00004651"/>
    </source>
</evidence>
<evidence type="ECO:0000256" key="4">
    <source>
        <dbReference type="ARBA" id="ARBA00022475"/>
    </source>
</evidence>
<feature type="region of interest" description="Disordered" evidence="11">
    <location>
        <begin position="1477"/>
        <end position="1577"/>
    </location>
</feature>
<dbReference type="InterPro" id="IPR000595">
    <property type="entry name" value="cNMP-bd_dom"/>
</dbReference>
<comment type="subcellular location">
    <subcellularLocation>
        <location evidence="1">Cell membrane</location>
        <topology evidence="1">Multi-pass membrane protein</topology>
    </subcellularLocation>
</comment>
<evidence type="ECO:0000256" key="6">
    <source>
        <dbReference type="ARBA" id="ARBA00022737"/>
    </source>
</evidence>
<feature type="transmembrane region" description="Helical" evidence="12">
    <location>
        <begin position="350"/>
        <end position="370"/>
    </location>
</feature>
<dbReference type="GO" id="GO:0022857">
    <property type="term" value="F:transmembrane transporter activity"/>
    <property type="evidence" value="ECO:0007669"/>
    <property type="project" value="TreeGrafter"/>
</dbReference>
<dbReference type="Pfam" id="PF25562">
    <property type="entry name" value="CNBH_CNNM2_C"/>
    <property type="match status" value="2"/>
</dbReference>
<dbReference type="PROSITE" id="PS51846">
    <property type="entry name" value="CNNM"/>
    <property type="match status" value="1"/>
</dbReference>
<dbReference type="CDD" id="cd04590">
    <property type="entry name" value="CBS_pair_CorC_HlyC_assoc"/>
    <property type="match status" value="1"/>
</dbReference>
<evidence type="ECO:0000256" key="11">
    <source>
        <dbReference type="SAM" id="MobiDB-lite"/>
    </source>
</evidence>
<dbReference type="InterPro" id="IPR044751">
    <property type="entry name" value="Ion_transp-like_CBS"/>
</dbReference>
<protein>
    <submittedName>
        <fullName evidence="14">Uncharacterized protein</fullName>
    </submittedName>
</protein>
<feature type="region of interest" description="Disordered" evidence="11">
    <location>
        <begin position="1666"/>
        <end position="1691"/>
    </location>
</feature>
<feature type="region of interest" description="Disordered" evidence="11">
    <location>
        <begin position="1778"/>
        <end position="1828"/>
    </location>
</feature>
<evidence type="ECO:0000313" key="14">
    <source>
        <dbReference type="EMBL" id="CAD7226918.1"/>
    </source>
</evidence>
<feature type="chain" id="PRO_5043714241" evidence="13">
    <location>
        <begin position="34"/>
        <end position="1828"/>
    </location>
</feature>
<evidence type="ECO:0000256" key="13">
    <source>
        <dbReference type="SAM" id="SignalP"/>
    </source>
</evidence>
<comment type="similarity">
    <text evidence="2">Belongs to the ACDP family.</text>
</comment>
<dbReference type="PANTHER" id="PTHR12064:SF94">
    <property type="entry name" value="UNEXTENDED PROTEIN"/>
    <property type="match status" value="1"/>
</dbReference>
<evidence type="ECO:0000256" key="8">
    <source>
        <dbReference type="ARBA" id="ARBA00023065"/>
    </source>
</evidence>
<dbReference type="InterPro" id="IPR045095">
    <property type="entry name" value="ACDP"/>
</dbReference>
<feature type="compositionally biased region" description="Polar residues" evidence="11">
    <location>
        <begin position="1742"/>
        <end position="1754"/>
    </location>
</feature>
<dbReference type="Gene3D" id="3.10.580.10">
    <property type="entry name" value="CBS-domain"/>
    <property type="match status" value="2"/>
</dbReference>
<evidence type="ECO:0000256" key="12">
    <source>
        <dbReference type="SAM" id="Phobius"/>
    </source>
</evidence>
<organism evidence="14">
    <name type="scientific">Cyprideis torosa</name>
    <dbReference type="NCBI Taxonomy" id="163714"/>
    <lineage>
        <taxon>Eukaryota</taxon>
        <taxon>Metazoa</taxon>
        <taxon>Ecdysozoa</taxon>
        <taxon>Arthropoda</taxon>
        <taxon>Crustacea</taxon>
        <taxon>Oligostraca</taxon>
        <taxon>Ostracoda</taxon>
        <taxon>Podocopa</taxon>
        <taxon>Podocopida</taxon>
        <taxon>Cytherocopina</taxon>
        <taxon>Cytheroidea</taxon>
        <taxon>Cytherideidae</taxon>
        <taxon>Cyprideis</taxon>
    </lineage>
</organism>
<feature type="compositionally biased region" description="Low complexity" evidence="11">
    <location>
        <begin position="754"/>
        <end position="769"/>
    </location>
</feature>
<keyword evidence="4" id="KW-1003">Cell membrane</keyword>
<reference evidence="14" key="1">
    <citation type="submission" date="2020-11" db="EMBL/GenBank/DDBJ databases">
        <authorList>
            <person name="Tran Van P."/>
        </authorList>
    </citation>
    <scope>NUCLEOTIDE SEQUENCE</scope>
</reference>
<keyword evidence="3" id="KW-0813">Transport</keyword>
<keyword evidence="5 12" id="KW-0812">Transmembrane</keyword>
<dbReference type="InterPro" id="IPR000644">
    <property type="entry name" value="CBS_dom"/>
</dbReference>
<dbReference type="SUPFAM" id="SSF54631">
    <property type="entry name" value="CBS-domain pair"/>
    <property type="match status" value="1"/>
</dbReference>
<feature type="transmembrane region" description="Helical" evidence="12">
    <location>
        <begin position="304"/>
        <end position="329"/>
    </location>
</feature>
<accession>A0A7R8W9L4</accession>
<dbReference type="InterPro" id="IPR002550">
    <property type="entry name" value="CNNM"/>
</dbReference>
<evidence type="ECO:0000256" key="10">
    <source>
        <dbReference type="ARBA" id="ARBA00023136"/>
    </source>
</evidence>
<evidence type="ECO:0000256" key="2">
    <source>
        <dbReference type="ARBA" id="ARBA00010484"/>
    </source>
</evidence>
<feature type="compositionally biased region" description="Polar residues" evidence="11">
    <location>
        <begin position="1501"/>
        <end position="1522"/>
    </location>
</feature>
<keyword evidence="13" id="KW-0732">Signal</keyword>